<dbReference type="PRINTS" id="PR00411">
    <property type="entry name" value="PNDRDTASEI"/>
</dbReference>
<evidence type="ECO:0000313" key="9">
    <source>
        <dbReference type="Proteomes" id="UP000237684"/>
    </source>
</evidence>
<keyword evidence="9" id="KW-1185">Reference proteome</keyword>
<dbReference type="InterPro" id="IPR051169">
    <property type="entry name" value="NADH-Q_oxidoreductase"/>
</dbReference>
<evidence type="ECO:0000256" key="6">
    <source>
        <dbReference type="SAM" id="Phobius"/>
    </source>
</evidence>
<dbReference type="EMBL" id="NIGF01000005">
    <property type="protein sequence ID" value="PQV64458.1"/>
    <property type="molecule type" value="Genomic_DNA"/>
</dbReference>
<comment type="similarity">
    <text evidence="2">Belongs to the NADH dehydrogenase family.</text>
</comment>
<keyword evidence="6" id="KW-0472">Membrane</keyword>
<evidence type="ECO:0000256" key="1">
    <source>
        <dbReference type="ARBA" id="ARBA00001974"/>
    </source>
</evidence>
<evidence type="ECO:0000256" key="2">
    <source>
        <dbReference type="ARBA" id="ARBA00005272"/>
    </source>
</evidence>
<dbReference type="GO" id="GO:0003955">
    <property type="term" value="F:NAD(P)H dehydrogenase (quinone) activity"/>
    <property type="evidence" value="ECO:0007669"/>
    <property type="project" value="TreeGrafter"/>
</dbReference>
<organism evidence="8 9">
    <name type="scientific">Abditibacterium utsteinense</name>
    <dbReference type="NCBI Taxonomy" id="1960156"/>
    <lineage>
        <taxon>Bacteria</taxon>
        <taxon>Pseudomonadati</taxon>
        <taxon>Abditibacteriota</taxon>
        <taxon>Abditibacteriia</taxon>
        <taxon>Abditibacteriales</taxon>
        <taxon>Abditibacteriaceae</taxon>
        <taxon>Abditibacterium</taxon>
    </lineage>
</organism>
<evidence type="ECO:0000259" key="7">
    <source>
        <dbReference type="Pfam" id="PF07992"/>
    </source>
</evidence>
<dbReference type="AlphaFoldDB" id="A0A2S8SUJ2"/>
<dbReference type="Pfam" id="PF07992">
    <property type="entry name" value="Pyr_redox_2"/>
    <property type="match status" value="1"/>
</dbReference>
<accession>A0A2S8SUJ2</accession>
<evidence type="ECO:0000256" key="5">
    <source>
        <dbReference type="ARBA" id="ARBA00023002"/>
    </source>
</evidence>
<proteinExistence type="inferred from homology"/>
<keyword evidence="4" id="KW-0274">FAD</keyword>
<evidence type="ECO:0000313" key="8">
    <source>
        <dbReference type="EMBL" id="PQV64458.1"/>
    </source>
</evidence>
<dbReference type="SUPFAM" id="SSF51905">
    <property type="entry name" value="FAD/NAD(P)-binding domain"/>
    <property type="match status" value="1"/>
</dbReference>
<dbReference type="PANTHER" id="PTHR42913">
    <property type="entry name" value="APOPTOSIS-INDUCING FACTOR 1"/>
    <property type="match status" value="1"/>
</dbReference>
<keyword evidence="6" id="KW-0812">Transmembrane</keyword>
<keyword evidence="6" id="KW-1133">Transmembrane helix</keyword>
<dbReference type="Proteomes" id="UP000237684">
    <property type="component" value="Unassembled WGS sequence"/>
</dbReference>
<keyword evidence="5" id="KW-0560">Oxidoreductase</keyword>
<reference evidence="8 9" key="1">
    <citation type="journal article" date="2018" name="Syst. Appl. Microbiol.">
        <title>Abditibacterium utsteinense sp. nov., the first cultivated member of candidate phylum FBP, isolated from ice-free Antarctic soil samples.</title>
        <authorList>
            <person name="Tahon G."/>
            <person name="Tytgat B."/>
            <person name="Lebbe L."/>
            <person name="Carlier A."/>
            <person name="Willems A."/>
        </authorList>
    </citation>
    <scope>NUCLEOTIDE SEQUENCE [LARGE SCALE GENOMIC DNA]</scope>
    <source>
        <strain evidence="8 9">LMG 29911</strain>
    </source>
</reference>
<dbReference type="InterPro" id="IPR023753">
    <property type="entry name" value="FAD/NAD-binding_dom"/>
</dbReference>
<dbReference type="InParanoid" id="A0A2S8SUJ2"/>
<dbReference type="Gene3D" id="3.50.50.100">
    <property type="match status" value="1"/>
</dbReference>
<dbReference type="PRINTS" id="PR00368">
    <property type="entry name" value="FADPNR"/>
</dbReference>
<dbReference type="OrthoDB" id="9781621at2"/>
<protein>
    <submittedName>
        <fullName evidence="8">NADH dehydrogenase</fullName>
    </submittedName>
</protein>
<evidence type="ECO:0000256" key="4">
    <source>
        <dbReference type="ARBA" id="ARBA00022827"/>
    </source>
</evidence>
<evidence type="ECO:0000256" key="3">
    <source>
        <dbReference type="ARBA" id="ARBA00022630"/>
    </source>
</evidence>
<gene>
    <name evidence="8" type="ORF">B1R32_105140</name>
</gene>
<comment type="cofactor">
    <cofactor evidence="1">
        <name>FAD</name>
        <dbReference type="ChEBI" id="CHEBI:57692"/>
    </cofactor>
</comment>
<feature type="domain" description="FAD/NAD(P)-binding" evidence="7">
    <location>
        <begin position="12"/>
        <end position="329"/>
    </location>
</feature>
<name>A0A2S8SUJ2_9BACT</name>
<dbReference type="PANTHER" id="PTHR42913:SF3">
    <property type="entry name" value="64 KDA MITOCHONDRIAL NADH DEHYDROGENASE (EUROFUNG)"/>
    <property type="match status" value="1"/>
</dbReference>
<dbReference type="RefSeq" id="WP_105483243.1">
    <property type="nucleotide sequence ID" value="NZ_NIGF01000005.1"/>
</dbReference>
<dbReference type="GO" id="GO:0019646">
    <property type="term" value="P:aerobic electron transport chain"/>
    <property type="evidence" value="ECO:0007669"/>
    <property type="project" value="TreeGrafter"/>
</dbReference>
<sequence>MPTPLKTGARPHVVIVGGGFGGLYAARSLAKYPVDITVIDKENYHLFQPLLYQIATAALSAGDIASPIRSILRKYKNVRVIMGEVNDVDVAGKRVVLDEGDFHFDYLVVATGATGTYFGHDEWAEFAPGLKTVEDALDIRRRLFLAYESAERLPTGSPERDAFLSFVVIGGGPTGVEMAGAIREIASQTLKGDFRSIDPTHAKVILLQSGPRILPEYPDDLSDTARKYLERMGVEVHTGSRVTNITAEGVHVGETFIPAKTVVWGAGVLASPLGKTLGVPLDKGGRVIVNPDLSIPGYGNVFVIGDLANSTPPGKDPLPGIAPTAIQMGIHVAKNIAALVAGEPATDFVYDDRGMLATIGRNSAVGIAKGHKVKGFIAWLMWLLIHIYFLIGFENRALVMMNWAYSYMSFTRSARLITGGTRKAPAS</sequence>
<dbReference type="InterPro" id="IPR036188">
    <property type="entry name" value="FAD/NAD-bd_sf"/>
</dbReference>
<dbReference type="FunCoup" id="A0A2S8SUJ2">
    <property type="interactions" value="218"/>
</dbReference>
<comment type="caution">
    <text evidence="8">The sequence shown here is derived from an EMBL/GenBank/DDBJ whole genome shotgun (WGS) entry which is preliminary data.</text>
</comment>
<feature type="transmembrane region" description="Helical" evidence="6">
    <location>
        <begin position="376"/>
        <end position="393"/>
    </location>
</feature>
<keyword evidence="3" id="KW-0285">Flavoprotein</keyword>